<feature type="transmembrane region" description="Helical" evidence="4">
    <location>
        <begin position="20"/>
        <end position="45"/>
    </location>
</feature>
<evidence type="ECO:0000256" key="4">
    <source>
        <dbReference type="SAM" id="Phobius"/>
    </source>
</evidence>
<evidence type="ECO:0000313" key="7">
    <source>
        <dbReference type="Proteomes" id="UP000243807"/>
    </source>
</evidence>
<dbReference type="InterPro" id="IPR000326">
    <property type="entry name" value="PAP2/HPO"/>
</dbReference>
<evidence type="ECO:0000256" key="1">
    <source>
        <dbReference type="ARBA" id="ARBA00012374"/>
    </source>
</evidence>
<reference evidence="6 7" key="1">
    <citation type="submission" date="2017-01" db="EMBL/GenBank/DDBJ databases">
        <title>Draft sequence of Acidihalobacter ferrooxidans strain DSM 14175 (strain V8).</title>
        <authorList>
            <person name="Khaleque H.N."/>
            <person name="Ramsay J.P."/>
            <person name="Murphy R.J.T."/>
            <person name="Kaksonen A.H."/>
            <person name="Boxall N.J."/>
            <person name="Watkin E.L.J."/>
        </authorList>
    </citation>
    <scope>NUCLEOTIDE SEQUENCE [LARGE SCALE GENOMIC DNA]</scope>
    <source>
        <strain evidence="6 7">V8</strain>
    </source>
</reference>
<dbReference type="Proteomes" id="UP000243807">
    <property type="component" value="Chromosome"/>
</dbReference>
<feature type="transmembrane region" description="Helical" evidence="4">
    <location>
        <begin position="57"/>
        <end position="80"/>
    </location>
</feature>
<comment type="catalytic activity">
    <reaction evidence="3">
        <text>di-trans,octa-cis-undecaprenyl diphosphate + H2O = di-trans,octa-cis-undecaprenyl phosphate + phosphate + H(+)</text>
        <dbReference type="Rhea" id="RHEA:28094"/>
        <dbReference type="ChEBI" id="CHEBI:15377"/>
        <dbReference type="ChEBI" id="CHEBI:15378"/>
        <dbReference type="ChEBI" id="CHEBI:43474"/>
        <dbReference type="ChEBI" id="CHEBI:58405"/>
        <dbReference type="ChEBI" id="CHEBI:60392"/>
        <dbReference type="EC" id="3.6.1.27"/>
    </reaction>
</comment>
<dbReference type="PANTHER" id="PTHR14969">
    <property type="entry name" value="SPHINGOSINE-1-PHOSPHATE PHOSPHOHYDROLASE"/>
    <property type="match status" value="1"/>
</dbReference>
<dbReference type="RefSeq" id="WP_076835998.1">
    <property type="nucleotide sequence ID" value="NZ_CP019434.1"/>
</dbReference>
<dbReference type="SUPFAM" id="SSF48317">
    <property type="entry name" value="Acid phosphatase/Vanadium-dependent haloperoxidase"/>
    <property type="match status" value="1"/>
</dbReference>
<dbReference type="GO" id="GO:0005886">
    <property type="term" value="C:plasma membrane"/>
    <property type="evidence" value="ECO:0007669"/>
    <property type="project" value="InterPro"/>
</dbReference>
<dbReference type="Gene3D" id="1.20.144.10">
    <property type="entry name" value="Phosphatidic acid phosphatase type 2/haloperoxidase"/>
    <property type="match status" value="1"/>
</dbReference>
<dbReference type="EMBL" id="CP019434">
    <property type="protein sequence ID" value="APZ42408.1"/>
    <property type="molecule type" value="Genomic_DNA"/>
</dbReference>
<keyword evidence="7" id="KW-1185">Reference proteome</keyword>
<dbReference type="PANTHER" id="PTHR14969:SF13">
    <property type="entry name" value="AT30094P"/>
    <property type="match status" value="1"/>
</dbReference>
<accession>A0A1P8UF30</accession>
<organism evidence="6 7">
    <name type="scientific">Acidihalobacter ferrooxydans</name>
    <dbReference type="NCBI Taxonomy" id="1765967"/>
    <lineage>
        <taxon>Bacteria</taxon>
        <taxon>Pseudomonadati</taxon>
        <taxon>Pseudomonadota</taxon>
        <taxon>Gammaproteobacteria</taxon>
        <taxon>Chromatiales</taxon>
        <taxon>Ectothiorhodospiraceae</taxon>
        <taxon>Acidihalobacter</taxon>
    </lineage>
</organism>
<dbReference type="STRING" id="1765967.BW247_04320"/>
<dbReference type="InterPro" id="IPR036938">
    <property type="entry name" value="PAP2/HPO_sf"/>
</dbReference>
<evidence type="ECO:0000259" key="5">
    <source>
        <dbReference type="SMART" id="SM00014"/>
    </source>
</evidence>
<keyword evidence="4" id="KW-0472">Membrane</keyword>
<dbReference type="CDD" id="cd03385">
    <property type="entry name" value="PAP2_BcrC_like"/>
    <property type="match status" value="1"/>
</dbReference>
<gene>
    <name evidence="6" type="ORF">BW247_04320</name>
</gene>
<keyword evidence="4" id="KW-1133">Transmembrane helix</keyword>
<keyword evidence="4" id="KW-0812">Transmembrane</keyword>
<dbReference type="Pfam" id="PF01569">
    <property type="entry name" value="PAP2"/>
    <property type="match status" value="1"/>
</dbReference>
<dbReference type="GO" id="GO:0050380">
    <property type="term" value="F:undecaprenyl-diphosphatase activity"/>
    <property type="evidence" value="ECO:0007669"/>
    <property type="project" value="UniProtKB-EC"/>
</dbReference>
<dbReference type="EC" id="3.6.1.27" evidence="1"/>
<proteinExistence type="predicted"/>
<name>A0A1P8UF30_9GAMM</name>
<protein>
    <recommendedName>
        <fullName evidence="1">undecaprenyl-diphosphate phosphatase</fullName>
        <ecNumber evidence="1">3.6.1.27</ecNumber>
    </recommendedName>
    <alternativeName>
        <fullName evidence="2">Undecaprenyl pyrophosphate phosphatase</fullName>
    </alternativeName>
</protein>
<feature type="transmembrane region" description="Helical" evidence="4">
    <location>
        <begin position="151"/>
        <end position="169"/>
    </location>
</feature>
<dbReference type="KEGG" id="afy:BW247_04320"/>
<sequence length="200" mass="22343">MNPLNEHLFLAINAGAHPPPALLAFGLFCAQWLVPLTVALFVLLWIRLPRPEHRAALITATAVMLIGLGVNQLIGAFYFHPRPFVLHLGDQYLPHPANNSFPSDHGTFMWSLGFALLALGRLRAWGVAVILGGFAVAWGRIYVGVHWPFDMLASFCVALAVAFLARPLLRPVERWALPFFDTPYRRLIELLHLPPQAFPR</sequence>
<dbReference type="SMART" id="SM00014">
    <property type="entry name" value="acidPPc"/>
    <property type="match status" value="1"/>
</dbReference>
<feature type="domain" description="Phosphatidic acid phosphatase type 2/haloperoxidase" evidence="5">
    <location>
        <begin position="55"/>
        <end position="166"/>
    </location>
</feature>
<dbReference type="AlphaFoldDB" id="A0A1P8UF30"/>
<evidence type="ECO:0000256" key="2">
    <source>
        <dbReference type="ARBA" id="ARBA00032707"/>
    </source>
</evidence>
<dbReference type="OrthoDB" id="9780918at2"/>
<evidence type="ECO:0000256" key="3">
    <source>
        <dbReference type="ARBA" id="ARBA00047594"/>
    </source>
</evidence>
<dbReference type="InterPro" id="IPR033879">
    <property type="entry name" value="UPP_Pase"/>
</dbReference>
<evidence type="ECO:0000313" key="6">
    <source>
        <dbReference type="EMBL" id="APZ42408.1"/>
    </source>
</evidence>